<proteinExistence type="predicted"/>
<name>A0A382R1J6_9ZZZZ</name>
<accession>A0A382R1J6</accession>
<evidence type="ECO:0000313" key="1">
    <source>
        <dbReference type="EMBL" id="SVC91107.1"/>
    </source>
</evidence>
<protein>
    <submittedName>
        <fullName evidence="1">Uncharacterized protein</fullName>
    </submittedName>
</protein>
<dbReference type="AlphaFoldDB" id="A0A382R1J6"/>
<dbReference type="EMBL" id="UINC01118165">
    <property type="protein sequence ID" value="SVC91107.1"/>
    <property type="molecule type" value="Genomic_DNA"/>
</dbReference>
<reference evidence="1" key="1">
    <citation type="submission" date="2018-05" db="EMBL/GenBank/DDBJ databases">
        <authorList>
            <person name="Lanie J.A."/>
            <person name="Ng W.-L."/>
            <person name="Kazmierczak K.M."/>
            <person name="Andrzejewski T.M."/>
            <person name="Davidsen T.M."/>
            <person name="Wayne K.J."/>
            <person name="Tettelin H."/>
            <person name="Glass J.I."/>
            <person name="Rusch D."/>
            <person name="Podicherti R."/>
            <person name="Tsui H.-C.T."/>
            <person name="Winkler M.E."/>
        </authorList>
    </citation>
    <scope>NUCLEOTIDE SEQUENCE</scope>
</reference>
<sequence length="98" mass="10602">MPALQSATGGIGGYYSFRMMPYRTLRFPGSENASALPASMDQRFGYSQSSGTILQISTNNAILGLRPFIDRGNPVLVYAQHQVNAGVGPFKQGLNVYI</sequence>
<gene>
    <name evidence="1" type="ORF">METZ01_LOCUS343961</name>
</gene>
<organism evidence="1">
    <name type="scientific">marine metagenome</name>
    <dbReference type="NCBI Taxonomy" id="408172"/>
    <lineage>
        <taxon>unclassified sequences</taxon>
        <taxon>metagenomes</taxon>
        <taxon>ecological metagenomes</taxon>
    </lineage>
</organism>